<sequence length="505" mass="58077">MLSFSKLIQELKEESDSYQKRYLLTSFLSRCPPKELDLAFSFLSGKKEKAILEEDPIAIFASEYLNQPLWMIRSAIEEVGDVSETISLLTGNCYPIFEIEIRVILEKANQLINLKEQTREILFSVWKTFPVPEKIFFHKLLLGKQNLKIQETLLIEIVADLFDLETGILFEKFRDLKVNWKSISVVELLSSLFPDRELKRLDYDSISKRIDPSLPKKSPGRAAFLEEKISAGTHFLICPDGIPAQAILHSSGIFIWTKNGFLFKNEAPSLFQEFSRIKKNAKILGWVLKNEIGETIFLYYDILEYENEIVSSDSIKERKRILDSIFAPQLKSICGVKWNLVSEKIDSGEFQKNYLRENQIVFLFHPDEKEFLEFKAAEQTIKAVLLYGRKAMSSEGSTFWELSFGVPSTAGENGFHTIARCSMHSSHSLFLEIDSFFKENTIEKKGPIRGVPTIWKAELSFRNILPSKRHKIGFVLEDVKILGKISTEESIDSLDQILKPFLEKK</sequence>
<name>A0A2M9YK04_9LEPT</name>
<proteinExistence type="predicted"/>
<dbReference type="Proteomes" id="UP000232188">
    <property type="component" value="Unassembled WGS sequence"/>
</dbReference>
<evidence type="ECO:0000313" key="1">
    <source>
        <dbReference type="EMBL" id="PJZ51878.1"/>
    </source>
</evidence>
<reference evidence="1 2" key="1">
    <citation type="submission" date="2017-07" db="EMBL/GenBank/DDBJ databases">
        <title>Leptospira spp. isolated from tropical soils.</title>
        <authorList>
            <person name="Thibeaux R."/>
            <person name="Iraola G."/>
            <person name="Ferres I."/>
            <person name="Bierque E."/>
            <person name="Girault D."/>
            <person name="Soupe-Gilbert M.-E."/>
            <person name="Picardeau M."/>
            <person name="Goarant C."/>
        </authorList>
    </citation>
    <scope>NUCLEOTIDE SEQUENCE [LARGE SCALE GENOMIC DNA]</scope>
    <source>
        <strain evidence="1 2">FH2-B-C1</strain>
    </source>
</reference>
<dbReference type="AlphaFoldDB" id="A0A2M9YK04"/>
<organism evidence="1 2">
    <name type="scientific">Leptospira adleri</name>
    <dbReference type="NCBI Taxonomy" id="2023186"/>
    <lineage>
        <taxon>Bacteria</taxon>
        <taxon>Pseudomonadati</taxon>
        <taxon>Spirochaetota</taxon>
        <taxon>Spirochaetia</taxon>
        <taxon>Leptospirales</taxon>
        <taxon>Leptospiraceae</taxon>
        <taxon>Leptospira</taxon>
    </lineage>
</organism>
<comment type="caution">
    <text evidence="1">The sequence shown here is derived from an EMBL/GenBank/DDBJ whole genome shotgun (WGS) entry which is preliminary data.</text>
</comment>
<gene>
    <name evidence="1" type="ORF">CH380_17595</name>
</gene>
<evidence type="ECO:0008006" key="3">
    <source>
        <dbReference type="Google" id="ProtNLM"/>
    </source>
</evidence>
<dbReference type="RefSeq" id="WP_100787066.1">
    <property type="nucleotide sequence ID" value="NZ_NPDV01000018.1"/>
</dbReference>
<evidence type="ECO:0000313" key="2">
    <source>
        <dbReference type="Proteomes" id="UP000232188"/>
    </source>
</evidence>
<protein>
    <recommendedName>
        <fullName evidence="3">ATP-dependent DNA ligase family profile domain-containing protein</fullName>
    </recommendedName>
</protein>
<accession>A0A2M9YK04</accession>
<dbReference type="SUPFAM" id="SSF56091">
    <property type="entry name" value="DNA ligase/mRNA capping enzyme, catalytic domain"/>
    <property type="match status" value="1"/>
</dbReference>
<dbReference type="EMBL" id="NPDV01000018">
    <property type="protein sequence ID" value="PJZ51878.1"/>
    <property type="molecule type" value="Genomic_DNA"/>
</dbReference>